<dbReference type="InterPro" id="IPR027304">
    <property type="entry name" value="Trigger_fact/SurA_dom_sf"/>
</dbReference>
<dbReference type="SUPFAM" id="SSF109998">
    <property type="entry name" value="Triger factor/SurA peptide-binding domain-like"/>
    <property type="match status" value="1"/>
</dbReference>
<organism evidence="4 5">
    <name type="scientific">Caldimicrobium thiodismutans</name>
    <dbReference type="NCBI Taxonomy" id="1653476"/>
    <lineage>
        <taxon>Bacteria</taxon>
        <taxon>Pseudomonadati</taxon>
        <taxon>Thermodesulfobacteriota</taxon>
        <taxon>Thermodesulfobacteria</taxon>
        <taxon>Thermodesulfobacteriales</taxon>
        <taxon>Thermodesulfobacteriaceae</taxon>
        <taxon>Caldimicrobium</taxon>
    </lineage>
</organism>
<dbReference type="EMBL" id="PNIE01000094">
    <property type="protein sequence ID" value="PMP61034.1"/>
    <property type="molecule type" value="Genomic_DNA"/>
</dbReference>
<dbReference type="Gene3D" id="3.10.50.40">
    <property type="match status" value="1"/>
</dbReference>
<dbReference type="InterPro" id="IPR000297">
    <property type="entry name" value="PPIase_PpiC"/>
</dbReference>
<keyword evidence="1" id="KW-0413">Isomerase</keyword>
<dbReference type="InterPro" id="IPR046357">
    <property type="entry name" value="PPIase_dom_sf"/>
</dbReference>
<evidence type="ECO:0000256" key="1">
    <source>
        <dbReference type="PROSITE-ProRule" id="PRU00278"/>
    </source>
</evidence>
<evidence type="ECO:0000256" key="2">
    <source>
        <dbReference type="SAM" id="SignalP"/>
    </source>
</evidence>
<dbReference type="PANTHER" id="PTHR47245">
    <property type="entry name" value="PEPTIDYLPROLYL ISOMERASE"/>
    <property type="match status" value="1"/>
</dbReference>
<reference evidence="4 5" key="1">
    <citation type="submission" date="2018-01" db="EMBL/GenBank/DDBJ databases">
        <title>Metagenomic assembled genomes from two thermal pools in the Uzon Caldera, Kamchatka, Russia.</title>
        <authorList>
            <person name="Wilkins L."/>
            <person name="Ettinger C."/>
        </authorList>
    </citation>
    <scope>NUCLEOTIDE SEQUENCE [LARGE SCALE GENOMIC DNA]</scope>
    <source>
        <strain evidence="4">ZAV-15</strain>
    </source>
</reference>
<dbReference type="InterPro" id="IPR023058">
    <property type="entry name" value="PPIase_PpiC_CS"/>
</dbReference>
<dbReference type="Proteomes" id="UP000235731">
    <property type="component" value="Unassembled WGS sequence"/>
</dbReference>
<dbReference type="PANTHER" id="PTHR47245:SF2">
    <property type="entry name" value="PEPTIDYL-PROLYL CIS-TRANS ISOMERASE HP_0175-RELATED"/>
    <property type="match status" value="1"/>
</dbReference>
<feature type="signal peptide" evidence="2">
    <location>
        <begin position="1"/>
        <end position="22"/>
    </location>
</feature>
<dbReference type="InterPro" id="IPR050245">
    <property type="entry name" value="PrsA_foldase"/>
</dbReference>
<dbReference type="GO" id="GO:0003755">
    <property type="term" value="F:peptidyl-prolyl cis-trans isomerase activity"/>
    <property type="evidence" value="ECO:0007669"/>
    <property type="project" value="UniProtKB-KW"/>
</dbReference>
<feature type="domain" description="PpiC" evidence="3">
    <location>
        <begin position="137"/>
        <end position="239"/>
    </location>
</feature>
<gene>
    <name evidence="4" type="ORF">C0197_06240</name>
</gene>
<accession>A0A2N7PI34</accession>
<comment type="caution">
    <text evidence="4">The sequence shown here is derived from an EMBL/GenBank/DDBJ whole genome shotgun (WGS) entry which is preliminary data.</text>
</comment>
<proteinExistence type="predicted"/>
<keyword evidence="1" id="KW-0697">Rotamase</keyword>
<dbReference type="PROSITE" id="PS01096">
    <property type="entry name" value="PPIC_PPIASE_1"/>
    <property type="match status" value="1"/>
</dbReference>
<sequence>MKKVLCLFLGLFFVFFSGRAFAEKIMAEVGPYKLTESDLEKLIKEDPRVEEILKANPSLKAQIERGLIERWVNITLLYLAAKDNKIFEDPEVRWKLLETEKMILAEAYLQKSLPKIEVSEEEIKQYYETHKGEFKQPEGIKLKHILIYVPQNADNKTKERALNRAKQIRSQLVKGAKFEELARIHSDDTASREKGGDLGILRKGMTLPEFEEKVFKLKPGEISQPILSPYGYHIVKVEKIIPEEILPFEKVKDQVKEEVKREKERAAMEELLKELAQKYQPKVYIENKNGER</sequence>
<dbReference type="PROSITE" id="PS50198">
    <property type="entry name" value="PPIC_PPIASE_2"/>
    <property type="match status" value="1"/>
</dbReference>
<evidence type="ECO:0000313" key="5">
    <source>
        <dbReference type="Proteomes" id="UP000235731"/>
    </source>
</evidence>
<feature type="chain" id="PRO_5014873021" description="PpiC domain-containing protein" evidence="2">
    <location>
        <begin position="23"/>
        <end position="292"/>
    </location>
</feature>
<evidence type="ECO:0000313" key="4">
    <source>
        <dbReference type="EMBL" id="PMP61034.1"/>
    </source>
</evidence>
<dbReference type="AlphaFoldDB" id="A0A2N7PI34"/>
<keyword evidence="2" id="KW-0732">Signal</keyword>
<dbReference type="SUPFAM" id="SSF54534">
    <property type="entry name" value="FKBP-like"/>
    <property type="match status" value="1"/>
</dbReference>
<name>A0A2N7PI34_9BACT</name>
<evidence type="ECO:0000259" key="3">
    <source>
        <dbReference type="PROSITE" id="PS50198"/>
    </source>
</evidence>
<dbReference type="Pfam" id="PF00639">
    <property type="entry name" value="Rotamase"/>
    <property type="match status" value="1"/>
</dbReference>
<protein>
    <recommendedName>
        <fullName evidence="3">PpiC domain-containing protein</fullName>
    </recommendedName>
</protein>